<gene>
    <name evidence="1" type="ORF">HF200_17735</name>
</gene>
<name>A0ABX1IL42_STRGB</name>
<evidence type="ECO:0000313" key="2">
    <source>
        <dbReference type="Proteomes" id="UP000744032"/>
    </source>
</evidence>
<protein>
    <submittedName>
        <fullName evidence="1">Uncharacterized protein</fullName>
    </submittedName>
</protein>
<keyword evidence="2" id="KW-1185">Reference proteome</keyword>
<dbReference type="EMBL" id="JAAXMD010000158">
    <property type="protein sequence ID" value="NKQ26219.1"/>
    <property type="molecule type" value="Genomic_DNA"/>
</dbReference>
<organism evidence="1 2">
    <name type="scientific">Streptomyces galbus</name>
    <dbReference type="NCBI Taxonomy" id="33898"/>
    <lineage>
        <taxon>Bacteria</taxon>
        <taxon>Bacillati</taxon>
        <taxon>Actinomycetota</taxon>
        <taxon>Actinomycetes</taxon>
        <taxon>Kitasatosporales</taxon>
        <taxon>Streptomycetaceae</taxon>
        <taxon>Streptomyces</taxon>
    </lineage>
</organism>
<comment type="caution">
    <text evidence="1">The sequence shown here is derived from an EMBL/GenBank/DDBJ whole genome shotgun (WGS) entry which is preliminary data.</text>
</comment>
<proteinExistence type="predicted"/>
<dbReference type="Proteomes" id="UP000744032">
    <property type="component" value="Unassembled WGS sequence"/>
</dbReference>
<dbReference type="RefSeq" id="WP_168374370.1">
    <property type="nucleotide sequence ID" value="NZ_JAAXMD010000158.1"/>
</dbReference>
<reference evidence="1 2" key="1">
    <citation type="submission" date="2020-04" db="EMBL/GenBank/DDBJ databases">
        <title>Genome sequence of Streptomyces galbus strain I339.</title>
        <authorList>
            <person name="Silva E.A.N."/>
            <person name="Merces M."/>
            <person name="Castelo Branco A.P.O.T."/>
            <person name="Vasconcelos P.C."/>
            <person name="Costa N.P."/>
            <person name="Marinho G.C.S."/>
            <person name="Oliveira C.J.B."/>
            <person name="Araujo D."/>
            <person name="Rodrigues Junior V.S."/>
            <person name="Almeida R."/>
            <person name="Silva Filho U.R."/>
            <person name="Andrade A.S.A."/>
            <person name="Cibulski S.P."/>
        </authorList>
    </citation>
    <scope>NUCLEOTIDE SEQUENCE [LARGE SCALE GENOMIC DNA]</scope>
    <source>
        <strain evidence="1 2">I339</strain>
    </source>
</reference>
<sequence>MRISAVTLAHEYGAVPPPGLADILWAQARPADGVEHIRVAAGRGRAVITYFLRAGDDRSAVAAARQVTNRAIAQAPSLRGWRTV</sequence>
<accession>A0ABX1IL42</accession>
<evidence type="ECO:0000313" key="1">
    <source>
        <dbReference type="EMBL" id="NKQ26219.1"/>
    </source>
</evidence>